<dbReference type="InterPro" id="IPR026960">
    <property type="entry name" value="RVT-Znf"/>
</dbReference>
<protein>
    <recommendedName>
        <fullName evidence="1">Reverse transcriptase zinc-binding domain-containing protein</fullName>
    </recommendedName>
</protein>
<name>A0AAV5D8S5_ELECO</name>
<evidence type="ECO:0000313" key="2">
    <source>
        <dbReference type="EMBL" id="GJN06830.1"/>
    </source>
</evidence>
<dbReference type="EMBL" id="BQKI01000013">
    <property type="protein sequence ID" value="GJN06830.1"/>
    <property type="molecule type" value="Genomic_DNA"/>
</dbReference>
<organism evidence="2 3">
    <name type="scientific">Eleusine coracana subsp. coracana</name>
    <dbReference type="NCBI Taxonomy" id="191504"/>
    <lineage>
        <taxon>Eukaryota</taxon>
        <taxon>Viridiplantae</taxon>
        <taxon>Streptophyta</taxon>
        <taxon>Embryophyta</taxon>
        <taxon>Tracheophyta</taxon>
        <taxon>Spermatophyta</taxon>
        <taxon>Magnoliopsida</taxon>
        <taxon>Liliopsida</taxon>
        <taxon>Poales</taxon>
        <taxon>Poaceae</taxon>
        <taxon>PACMAD clade</taxon>
        <taxon>Chloridoideae</taxon>
        <taxon>Cynodonteae</taxon>
        <taxon>Eleusininae</taxon>
        <taxon>Eleusine</taxon>
    </lineage>
</organism>
<evidence type="ECO:0000313" key="3">
    <source>
        <dbReference type="Proteomes" id="UP001054889"/>
    </source>
</evidence>
<gene>
    <name evidence="2" type="primary">ga24598</name>
    <name evidence="2" type="ORF">PR202_ga24598</name>
</gene>
<evidence type="ECO:0000259" key="1">
    <source>
        <dbReference type="Pfam" id="PF13966"/>
    </source>
</evidence>
<keyword evidence="3" id="KW-1185">Reference proteome</keyword>
<dbReference type="Pfam" id="PF13966">
    <property type="entry name" value="zf-RVT"/>
    <property type="match status" value="1"/>
</dbReference>
<reference evidence="2" key="2">
    <citation type="submission" date="2021-12" db="EMBL/GenBank/DDBJ databases">
        <title>Resequencing data analysis of finger millet.</title>
        <authorList>
            <person name="Hatakeyama M."/>
            <person name="Aluri S."/>
            <person name="Balachadran M.T."/>
            <person name="Sivarajan S.R."/>
            <person name="Poveda L."/>
            <person name="Shimizu-Inatsugi R."/>
            <person name="Schlapbach R."/>
            <person name="Sreeman S.M."/>
            <person name="Shimizu K.K."/>
        </authorList>
    </citation>
    <scope>NUCLEOTIDE SEQUENCE</scope>
</reference>
<feature type="domain" description="Reverse transcriptase zinc-binding" evidence="1">
    <location>
        <begin position="75"/>
        <end position="155"/>
    </location>
</feature>
<sequence length="175" mass="19924">MFTATDSSWARWVRSRADLSNLTGDMEGTHWAGLRQLLPIYQSITSVKLENGKSTSFWDDRDLFVPDGSLQTVALYRLVLSATSPDCNFYKFVWKCRAPQRVRFFGWLMVQGRIQCKSNLLKNNIVANDNCDVCRATGEDTDHIMFGCSFTRSFWAAIGVSLPPNPSVSRPWEQQ</sequence>
<dbReference type="AlphaFoldDB" id="A0AAV5D8S5"/>
<dbReference type="Proteomes" id="UP001054889">
    <property type="component" value="Unassembled WGS sequence"/>
</dbReference>
<accession>A0AAV5D8S5</accession>
<reference evidence="2" key="1">
    <citation type="journal article" date="2018" name="DNA Res.">
        <title>Multiple hybrid de novo genome assembly of finger millet, an orphan allotetraploid crop.</title>
        <authorList>
            <person name="Hatakeyama M."/>
            <person name="Aluri S."/>
            <person name="Balachadran M.T."/>
            <person name="Sivarajan S.R."/>
            <person name="Patrignani A."/>
            <person name="Gruter S."/>
            <person name="Poveda L."/>
            <person name="Shimizu-Inatsugi R."/>
            <person name="Baeten J."/>
            <person name="Francoijs K.J."/>
            <person name="Nataraja K.N."/>
            <person name="Reddy Y.A.N."/>
            <person name="Phadnis S."/>
            <person name="Ravikumar R.L."/>
            <person name="Schlapbach R."/>
            <person name="Sreeman S.M."/>
            <person name="Shimizu K.K."/>
        </authorList>
    </citation>
    <scope>NUCLEOTIDE SEQUENCE</scope>
</reference>
<comment type="caution">
    <text evidence="2">The sequence shown here is derived from an EMBL/GenBank/DDBJ whole genome shotgun (WGS) entry which is preliminary data.</text>
</comment>
<proteinExistence type="predicted"/>